<proteinExistence type="predicted"/>
<protein>
    <submittedName>
        <fullName evidence="1">Uncharacterized protein</fullName>
    </submittedName>
</protein>
<sequence>MPTPREARPSPASCWCPSWRRIPGTPSPGAFRSTRTITSRT</sequence>
<name>A0A481TPP0_HHV2</name>
<accession>A0A481TPP0</accession>
<dbReference type="EMBL" id="MH790634">
    <property type="protein sequence ID" value="QBH82813.1"/>
    <property type="molecule type" value="Genomic_DNA"/>
</dbReference>
<reference evidence="1" key="1">
    <citation type="submission" date="2018-08" db="EMBL/GenBank/DDBJ databases">
        <title>HSV2 whole genome sequences from clinical isolates.</title>
        <authorList>
            <person name="Roychoudhury P."/>
            <person name="Greninger A.L."/>
            <person name="Jerome K.R."/>
            <person name="Johnston C."/>
            <person name="Wald A."/>
            <person name="Xie H."/>
        </authorList>
    </citation>
    <scope>NUCLEOTIDE SEQUENCE</scope>
    <source>
        <strain evidence="1">2000-9815</strain>
    </source>
</reference>
<organismHost>
    <name type="scientific">Homo sapiens</name>
    <name type="common">Human</name>
    <dbReference type="NCBI Taxonomy" id="9606"/>
</organismHost>
<evidence type="ECO:0000313" key="1">
    <source>
        <dbReference type="EMBL" id="QBH82813.1"/>
    </source>
</evidence>
<organism evidence="1">
    <name type="scientific">Human herpesvirus 2</name>
    <name type="common">HHV-2</name>
    <name type="synonym">Human herpes simplex virus 2</name>
    <dbReference type="NCBI Taxonomy" id="10310"/>
    <lineage>
        <taxon>Viruses</taxon>
        <taxon>Duplodnaviria</taxon>
        <taxon>Heunggongvirae</taxon>
        <taxon>Peploviricota</taxon>
        <taxon>Herviviricetes</taxon>
        <taxon>Herpesvirales</taxon>
        <taxon>Orthoherpesviridae</taxon>
        <taxon>Alphaherpesvirinae</taxon>
        <taxon>Simplexvirus</taxon>
        <taxon>Simplexvirus humanalpha2</taxon>
    </lineage>
</organism>